<organism evidence="2 3">
    <name type="scientific">Actinoplanes subglobosus</name>
    <dbReference type="NCBI Taxonomy" id="1547892"/>
    <lineage>
        <taxon>Bacteria</taxon>
        <taxon>Bacillati</taxon>
        <taxon>Actinomycetota</taxon>
        <taxon>Actinomycetes</taxon>
        <taxon>Micromonosporales</taxon>
        <taxon>Micromonosporaceae</taxon>
        <taxon>Actinoplanes</taxon>
    </lineage>
</organism>
<dbReference type="RefSeq" id="WP_378070637.1">
    <property type="nucleotide sequence ID" value="NZ_JBHSBL010000021.1"/>
</dbReference>
<accession>A0ABV8J3B9</accession>
<protein>
    <submittedName>
        <fullName evidence="2">Uncharacterized protein</fullName>
    </submittedName>
</protein>
<gene>
    <name evidence="2" type="ORF">ACFO0C_32895</name>
</gene>
<keyword evidence="1" id="KW-1133">Transmembrane helix</keyword>
<sequence>MSNLPNQPGSGGSGDGIVNIAFAAFAGSAAGEIGILTAGDVHAPATIVALAVFGVLGIGALIVATIAIRRR</sequence>
<keyword evidence="1" id="KW-0812">Transmembrane</keyword>
<name>A0ABV8J3B9_9ACTN</name>
<feature type="transmembrane region" description="Helical" evidence="1">
    <location>
        <begin position="47"/>
        <end position="68"/>
    </location>
</feature>
<comment type="caution">
    <text evidence="2">The sequence shown here is derived from an EMBL/GenBank/DDBJ whole genome shotgun (WGS) entry which is preliminary data.</text>
</comment>
<dbReference type="EMBL" id="JBHSBL010000021">
    <property type="protein sequence ID" value="MFC4069747.1"/>
    <property type="molecule type" value="Genomic_DNA"/>
</dbReference>
<dbReference type="Proteomes" id="UP001595867">
    <property type="component" value="Unassembled WGS sequence"/>
</dbReference>
<reference evidence="3" key="1">
    <citation type="journal article" date="2019" name="Int. J. Syst. Evol. Microbiol.">
        <title>The Global Catalogue of Microorganisms (GCM) 10K type strain sequencing project: providing services to taxonomists for standard genome sequencing and annotation.</title>
        <authorList>
            <consortium name="The Broad Institute Genomics Platform"/>
            <consortium name="The Broad Institute Genome Sequencing Center for Infectious Disease"/>
            <person name="Wu L."/>
            <person name="Ma J."/>
        </authorList>
    </citation>
    <scope>NUCLEOTIDE SEQUENCE [LARGE SCALE GENOMIC DNA]</scope>
    <source>
        <strain evidence="3">TBRC 5832</strain>
    </source>
</reference>
<evidence type="ECO:0000256" key="1">
    <source>
        <dbReference type="SAM" id="Phobius"/>
    </source>
</evidence>
<proteinExistence type="predicted"/>
<evidence type="ECO:0000313" key="3">
    <source>
        <dbReference type="Proteomes" id="UP001595867"/>
    </source>
</evidence>
<keyword evidence="1" id="KW-0472">Membrane</keyword>
<keyword evidence="3" id="KW-1185">Reference proteome</keyword>
<evidence type="ECO:0000313" key="2">
    <source>
        <dbReference type="EMBL" id="MFC4069747.1"/>
    </source>
</evidence>